<evidence type="ECO:0000313" key="1">
    <source>
        <dbReference type="EMBL" id="KAK6766598.1"/>
    </source>
</evidence>
<name>A0ABR1EVE6_NECAM</name>
<dbReference type="EMBL" id="JAVFWL010000006">
    <property type="protein sequence ID" value="KAK6766598.1"/>
    <property type="molecule type" value="Genomic_DNA"/>
</dbReference>
<accession>A0ABR1EVE6</accession>
<evidence type="ECO:0000313" key="2">
    <source>
        <dbReference type="Proteomes" id="UP001303046"/>
    </source>
</evidence>
<sequence length="243" mass="28077">MEPFSRKNSFKAIIYRSLRIPKKPKPPKPTVAKEPSVFLIKQASFDNLQVLKPIQEECATPMFPSKSFPILPCSLIKFYNGADLKAYEKEWLLTSYERKRRSQKLFVAGYHAHEQLFCPQQASQIEIHFTSSCSTDVILQVQAPNGEFSNYLYPSKDQTVFFNPTKVGCGHGIWRIDIAVRNGCRFRHVRTEEVHLKGQGYCDHLHHDFDVPPRKKISGIIVYNVEPNATIRLKEKLWLNLLN</sequence>
<keyword evidence="2" id="KW-1185">Reference proteome</keyword>
<reference evidence="1 2" key="1">
    <citation type="submission" date="2023-08" db="EMBL/GenBank/DDBJ databases">
        <title>A Necator americanus chromosomal reference genome.</title>
        <authorList>
            <person name="Ilik V."/>
            <person name="Petrzelkova K.J."/>
            <person name="Pardy F."/>
            <person name="Fuh T."/>
            <person name="Niatou-Singa F.S."/>
            <person name="Gouil Q."/>
            <person name="Baker L."/>
            <person name="Ritchie M.E."/>
            <person name="Jex A.R."/>
            <person name="Gazzola D."/>
            <person name="Li H."/>
            <person name="Toshio Fujiwara R."/>
            <person name="Zhan B."/>
            <person name="Aroian R.V."/>
            <person name="Pafco B."/>
            <person name="Schwarz E.M."/>
        </authorList>
    </citation>
    <scope>NUCLEOTIDE SEQUENCE [LARGE SCALE GENOMIC DNA]</scope>
    <source>
        <strain evidence="1 2">Aroian</strain>
        <tissue evidence="1">Whole animal</tissue>
    </source>
</reference>
<gene>
    <name evidence="1" type="primary">Necator_chrX.g26255</name>
    <name evidence="1" type="ORF">RB195_026089</name>
</gene>
<organism evidence="1 2">
    <name type="scientific">Necator americanus</name>
    <name type="common">Human hookworm</name>
    <dbReference type="NCBI Taxonomy" id="51031"/>
    <lineage>
        <taxon>Eukaryota</taxon>
        <taxon>Metazoa</taxon>
        <taxon>Ecdysozoa</taxon>
        <taxon>Nematoda</taxon>
        <taxon>Chromadorea</taxon>
        <taxon>Rhabditida</taxon>
        <taxon>Rhabditina</taxon>
        <taxon>Rhabditomorpha</taxon>
        <taxon>Strongyloidea</taxon>
        <taxon>Ancylostomatidae</taxon>
        <taxon>Bunostominae</taxon>
        <taxon>Necator</taxon>
    </lineage>
</organism>
<comment type="caution">
    <text evidence="1">The sequence shown here is derived from an EMBL/GenBank/DDBJ whole genome shotgun (WGS) entry which is preliminary data.</text>
</comment>
<dbReference type="Proteomes" id="UP001303046">
    <property type="component" value="Unassembled WGS sequence"/>
</dbReference>
<protein>
    <submittedName>
        <fullName evidence="1">Uncharacterized protein</fullName>
    </submittedName>
</protein>
<proteinExistence type="predicted"/>